<dbReference type="InterPro" id="IPR036397">
    <property type="entry name" value="RNaseH_sf"/>
</dbReference>
<dbReference type="GO" id="GO:0000287">
    <property type="term" value="F:magnesium ion binding"/>
    <property type="evidence" value="ECO:0007669"/>
    <property type="project" value="UniProtKB-UniRule"/>
</dbReference>
<accession>A0A172T400</accession>
<evidence type="ECO:0000256" key="6">
    <source>
        <dbReference type="ARBA" id="ARBA00022763"/>
    </source>
</evidence>
<evidence type="ECO:0000313" key="19">
    <source>
        <dbReference type="Proteomes" id="UP000077096"/>
    </source>
</evidence>
<keyword evidence="6 14" id="KW-0227">DNA damage</keyword>
<comment type="catalytic activity">
    <reaction evidence="12 14">
        <text>Endonucleolytic cleavage at a junction such as a reciprocal single-stranded crossover between two homologous DNA duplexes (Holliday junction).</text>
        <dbReference type="EC" id="3.1.21.10"/>
    </reaction>
</comment>
<dbReference type="GO" id="GO:0005737">
    <property type="term" value="C:cytoplasm"/>
    <property type="evidence" value="ECO:0007669"/>
    <property type="project" value="UniProtKB-SubCell"/>
</dbReference>
<comment type="cofactor">
    <cofactor evidence="14">
        <name>Mg(2+)</name>
        <dbReference type="ChEBI" id="CHEBI:18420"/>
    </cofactor>
    <text evidence="14">Binds 2 Mg(2+) ion per subunit.</text>
</comment>
<evidence type="ECO:0000256" key="11">
    <source>
        <dbReference type="ARBA" id="ARBA00023204"/>
    </source>
</evidence>
<evidence type="ECO:0000313" key="17">
    <source>
        <dbReference type="EMBL" id="HGQ77416.1"/>
    </source>
</evidence>
<feature type="active site" evidence="14">
    <location>
        <position position="140"/>
    </location>
</feature>
<dbReference type="GO" id="GO:0048476">
    <property type="term" value="C:Holliday junction resolvase complex"/>
    <property type="evidence" value="ECO:0007669"/>
    <property type="project" value="UniProtKB-UniRule"/>
</dbReference>
<keyword evidence="10 14" id="KW-0233">DNA recombination</keyword>
<keyword evidence="2 14" id="KW-0963">Cytoplasm</keyword>
<dbReference type="AlphaFoldDB" id="A0A172T400"/>
<keyword evidence="7 14" id="KW-0378">Hydrolase</keyword>
<feature type="active site" evidence="14">
    <location>
        <position position="7"/>
    </location>
</feature>
<evidence type="ECO:0000313" key="16">
    <source>
        <dbReference type="EMBL" id="ANE41701.1"/>
    </source>
</evidence>
<proteinExistence type="inferred from homology"/>
<dbReference type="CDD" id="cd16962">
    <property type="entry name" value="RuvC"/>
    <property type="match status" value="1"/>
</dbReference>
<feature type="binding site" evidence="14">
    <location>
        <position position="7"/>
    </location>
    <ligand>
        <name>Mg(2+)</name>
        <dbReference type="ChEBI" id="CHEBI:18420"/>
        <label>1</label>
    </ligand>
</feature>
<dbReference type="GO" id="GO:0003677">
    <property type="term" value="F:DNA binding"/>
    <property type="evidence" value="ECO:0007669"/>
    <property type="project" value="UniProtKB-KW"/>
</dbReference>
<evidence type="ECO:0000256" key="10">
    <source>
        <dbReference type="ARBA" id="ARBA00023172"/>
    </source>
</evidence>
<evidence type="ECO:0000256" key="12">
    <source>
        <dbReference type="ARBA" id="ARBA00029354"/>
    </source>
</evidence>
<evidence type="ECO:0000256" key="4">
    <source>
        <dbReference type="ARBA" id="ARBA00022723"/>
    </source>
</evidence>
<dbReference type="InterPro" id="IPR012337">
    <property type="entry name" value="RNaseH-like_sf"/>
</dbReference>
<dbReference type="EC" id="3.1.21.10" evidence="14 15"/>
<dbReference type="InterPro" id="IPR002176">
    <property type="entry name" value="X-over_junc_endoDNase_RuvC"/>
</dbReference>
<comment type="function">
    <text evidence="14">The RuvA-RuvB-RuvC complex processes Holliday junction (HJ) DNA during genetic recombination and DNA repair. Endonuclease that resolves HJ intermediates. Cleaves cruciform DNA by making single-stranded nicks across the HJ at symmetrical positions within the homologous arms, yielding a 5'-phosphate and a 3'-hydroxyl group; requires a central core of homology in the junction. The consensus cleavage sequence is 5'-(A/T)TT(C/G)-3'. Cleavage occurs on the 3'-side of the TT dinucleotide at the point of strand exchange. HJ branch migration catalyzed by RuvA-RuvB allows RuvC to scan DNA until it finds its consensus sequence, where it cleaves and resolves the cruciform DNA.</text>
</comment>
<dbReference type="Proteomes" id="UP000077096">
    <property type="component" value="Chromosome"/>
</dbReference>
<dbReference type="HAMAP" id="MF_00034">
    <property type="entry name" value="RuvC"/>
    <property type="match status" value="1"/>
</dbReference>
<dbReference type="PANTHER" id="PTHR30194:SF3">
    <property type="entry name" value="CROSSOVER JUNCTION ENDODEOXYRIBONUCLEASE RUVC"/>
    <property type="match status" value="1"/>
</dbReference>
<keyword evidence="8 14" id="KW-0460">Magnesium</keyword>
<dbReference type="Pfam" id="PF02075">
    <property type="entry name" value="RuvC"/>
    <property type="match status" value="1"/>
</dbReference>
<dbReference type="OrthoDB" id="9805499at2"/>
<dbReference type="GO" id="GO:0008821">
    <property type="term" value="F:crossover junction DNA endonuclease activity"/>
    <property type="evidence" value="ECO:0007669"/>
    <property type="project" value="UniProtKB-UniRule"/>
</dbReference>
<feature type="binding site" evidence="14">
    <location>
        <position position="67"/>
    </location>
    <ligand>
        <name>Mg(2+)</name>
        <dbReference type="ChEBI" id="CHEBI:18420"/>
        <label>2</label>
    </ligand>
</feature>
<protein>
    <recommendedName>
        <fullName evidence="14 15">Crossover junction endodeoxyribonuclease RuvC</fullName>
        <ecNumber evidence="14 15">3.1.21.10</ecNumber>
    </recommendedName>
    <alternativeName>
        <fullName evidence="14">Holliday junction nuclease RuvC</fullName>
    </alternativeName>
    <alternativeName>
        <fullName evidence="14">Holliday junction resolvase RuvC</fullName>
    </alternativeName>
</protein>
<dbReference type="GO" id="GO:0006310">
    <property type="term" value="P:DNA recombination"/>
    <property type="evidence" value="ECO:0007669"/>
    <property type="project" value="UniProtKB-UniRule"/>
</dbReference>
<dbReference type="EMBL" id="DSZT01000056">
    <property type="protein sequence ID" value="HGU41635.1"/>
    <property type="molecule type" value="Genomic_DNA"/>
</dbReference>
<dbReference type="InterPro" id="IPR020563">
    <property type="entry name" value="X-over_junc_endoDNase_Mg_BS"/>
</dbReference>
<dbReference type="FunFam" id="3.30.420.10:FF:000002">
    <property type="entry name" value="Crossover junction endodeoxyribonuclease RuvC"/>
    <property type="match status" value="1"/>
</dbReference>
<evidence type="ECO:0000256" key="7">
    <source>
        <dbReference type="ARBA" id="ARBA00022801"/>
    </source>
</evidence>
<dbReference type="PATRIC" id="fig|93466.3.peg.1448"/>
<gene>
    <name evidence="14 17" type="primary">ruvC</name>
    <name evidence="18" type="ORF">ENT72_01745</name>
    <name evidence="17" type="ORF">ENU12_05835</name>
    <name evidence="16" type="ORF">JM64_06825</name>
</gene>
<keyword evidence="4 14" id="KW-0479">Metal-binding</keyword>
<evidence type="ECO:0000256" key="2">
    <source>
        <dbReference type="ARBA" id="ARBA00022490"/>
    </source>
</evidence>
<evidence type="ECO:0000256" key="8">
    <source>
        <dbReference type="ARBA" id="ARBA00022842"/>
    </source>
</evidence>
<keyword evidence="9 14" id="KW-0238">DNA-binding</keyword>
<dbReference type="EMBL" id="DTBH01000128">
    <property type="protein sequence ID" value="HGQ77416.1"/>
    <property type="molecule type" value="Genomic_DNA"/>
</dbReference>
<evidence type="ECO:0000256" key="14">
    <source>
        <dbReference type="HAMAP-Rule" id="MF_00034"/>
    </source>
</evidence>
<dbReference type="PANTHER" id="PTHR30194">
    <property type="entry name" value="CROSSOVER JUNCTION ENDODEOXYRIBONUCLEASE RUVC"/>
    <property type="match status" value="1"/>
</dbReference>
<dbReference type="Gene3D" id="3.30.420.10">
    <property type="entry name" value="Ribonuclease H-like superfamily/Ribonuclease H"/>
    <property type="match status" value="1"/>
</dbReference>
<dbReference type="GO" id="GO:0006281">
    <property type="term" value="P:DNA repair"/>
    <property type="evidence" value="ECO:0007669"/>
    <property type="project" value="UniProtKB-UniRule"/>
</dbReference>
<feature type="active site" evidence="14">
    <location>
        <position position="67"/>
    </location>
</feature>
<dbReference type="KEGG" id="fng:JM64_06825"/>
<organism evidence="16 19">
    <name type="scientific">Fervidobacterium pennivorans</name>
    <dbReference type="NCBI Taxonomy" id="93466"/>
    <lineage>
        <taxon>Bacteria</taxon>
        <taxon>Thermotogati</taxon>
        <taxon>Thermotogota</taxon>
        <taxon>Thermotogae</taxon>
        <taxon>Thermotogales</taxon>
        <taxon>Fervidobacteriaceae</taxon>
        <taxon>Fervidobacterium</taxon>
    </lineage>
</organism>
<dbReference type="EMBL" id="CP011393">
    <property type="protein sequence ID" value="ANE41701.1"/>
    <property type="molecule type" value="Genomic_DNA"/>
</dbReference>
<dbReference type="NCBIfam" id="TIGR00228">
    <property type="entry name" value="ruvC"/>
    <property type="match status" value="1"/>
</dbReference>
<feature type="binding site" evidence="14">
    <location>
        <position position="140"/>
    </location>
    <ligand>
        <name>Mg(2+)</name>
        <dbReference type="ChEBI" id="CHEBI:18420"/>
        <label>1</label>
    </ligand>
</feature>
<evidence type="ECO:0000256" key="13">
    <source>
        <dbReference type="ARBA" id="ARBA00065075"/>
    </source>
</evidence>
<evidence type="ECO:0000256" key="3">
    <source>
        <dbReference type="ARBA" id="ARBA00022722"/>
    </source>
</evidence>
<reference evidence="17" key="2">
    <citation type="journal article" date="2020" name="mSystems">
        <title>Genome- and Community-Level Interaction Insights into Carbon Utilization and Element Cycling Functions of Hydrothermarchaeota in Hydrothermal Sediment.</title>
        <authorList>
            <person name="Zhou Z."/>
            <person name="Liu Y."/>
            <person name="Xu W."/>
            <person name="Pan J."/>
            <person name="Luo Z.H."/>
            <person name="Li M."/>
        </authorList>
    </citation>
    <scope>NUCLEOTIDE SEQUENCE [LARGE SCALE GENOMIC DNA]</scope>
    <source>
        <strain evidence="18">SpSt-604</strain>
        <strain evidence="17">SpSt-640</strain>
    </source>
</reference>
<dbReference type="PROSITE" id="PS01321">
    <property type="entry name" value="RUVC"/>
    <property type="match status" value="1"/>
</dbReference>
<dbReference type="SUPFAM" id="SSF53098">
    <property type="entry name" value="Ribonuclease H-like"/>
    <property type="match status" value="1"/>
</dbReference>
<dbReference type="PRINTS" id="PR00696">
    <property type="entry name" value="RSOLVASERUVC"/>
</dbReference>
<evidence type="ECO:0000313" key="18">
    <source>
        <dbReference type="EMBL" id="HGU41635.1"/>
    </source>
</evidence>
<dbReference type="NCBIfam" id="NF000711">
    <property type="entry name" value="PRK00039.2-1"/>
    <property type="match status" value="1"/>
</dbReference>
<comment type="similarity">
    <text evidence="1 14">Belongs to the RuvC family.</text>
</comment>
<name>A0A172T400_FERPE</name>
<reference evidence="16 19" key="1">
    <citation type="submission" date="2014-08" db="EMBL/GenBank/DDBJ databases">
        <title>Fervidobacterium pennivorans DYC genome.</title>
        <authorList>
            <person name="Wushke S."/>
        </authorList>
    </citation>
    <scope>NUCLEOTIDE SEQUENCE [LARGE SCALE GENOMIC DNA]</scope>
    <source>
        <strain evidence="16 19">DYC</strain>
    </source>
</reference>
<evidence type="ECO:0000256" key="5">
    <source>
        <dbReference type="ARBA" id="ARBA00022759"/>
    </source>
</evidence>
<comment type="subunit">
    <text evidence="13 14">Homodimer which binds Holliday junction (HJ) DNA. The HJ becomes 2-fold symmetrical on binding to RuvC with unstacked arms; it has a different conformation from HJ DNA in complex with RuvA. In the full resolvosome a probable DNA-RuvA(4)-RuvB(12)-RuvC(2) complex forms which resolves the HJ.</text>
</comment>
<keyword evidence="5 14" id="KW-0255">Endonuclease</keyword>
<sequence>MRILGIDPGYGIVGYGVVEKTGNRIVHVAHGAITTGKEEHFEDRLDYIYSEISKIISTYNPSLVAIESLYFYKNAKTAIYVGEARGVILLAIKHSGIPFVEFTPHQVKQTVTGYGRAEKSQIQKVMKMLLKLYEVPKPDDAADALAVAWCAAVTSSGSGQLGLLNQFNQK</sequence>
<comment type="subcellular location">
    <subcellularLocation>
        <location evidence="14">Cytoplasm</location>
    </subcellularLocation>
</comment>
<evidence type="ECO:0000256" key="9">
    <source>
        <dbReference type="ARBA" id="ARBA00023125"/>
    </source>
</evidence>
<evidence type="ECO:0000256" key="1">
    <source>
        <dbReference type="ARBA" id="ARBA00009518"/>
    </source>
</evidence>
<keyword evidence="3 14" id="KW-0540">Nuclease</keyword>
<evidence type="ECO:0000256" key="15">
    <source>
        <dbReference type="NCBIfam" id="TIGR00228"/>
    </source>
</evidence>
<keyword evidence="11 14" id="KW-0234">DNA repair</keyword>